<dbReference type="Gene3D" id="1.20.1440.60">
    <property type="entry name" value="23S rRNA-intervening sequence"/>
    <property type="match status" value="1"/>
</dbReference>
<dbReference type="InterPro" id="IPR012657">
    <property type="entry name" value="23S_rRNA-intervening_sequence"/>
</dbReference>
<dbReference type="OrthoDB" id="9811959at2"/>
<gene>
    <name evidence="2" type="ORF">DF947_13915</name>
</gene>
<organism evidence="2 3">
    <name type="scientific">Pedobacter paludis</name>
    <dbReference type="NCBI Taxonomy" id="2203212"/>
    <lineage>
        <taxon>Bacteria</taxon>
        <taxon>Pseudomonadati</taxon>
        <taxon>Bacteroidota</taxon>
        <taxon>Sphingobacteriia</taxon>
        <taxon>Sphingobacteriales</taxon>
        <taxon>Sphingobacteriaceae</taxon>
        <taxon>Pedobacter</taxon>
    </lineage>
</organism>
<evidence type="ECO:0000256" key="1">
    <source>
        <dbReference type="SAM" id="Coils"/>
    </source>
</evidence>
<dbReference type="SUPFAM" id="SSF158446">
    <property type="entry name" value="IVS-encoded protein-like"/>
    <property type="match status" value="1"/>
</dbReference>
<evidence type="ECO:0000313" key="3">
    <source>
        <dbReference type="Proteomes" id="UP000245391"/>
    </source>
</evidence>
<accession>A0A317F0W2</accession>
<dbReference type="NCBIfam" id="TIGR02436">
    <property type="entry name" value="four helix bundle protein"/>
    <property type="match status" value="1"/>
</dbReference>
<dbReference type="PANTHER" id="PTHR38471:SF2">
    <property type="entry name" value="FOUR HELIX BUNDLE PROTEIN"/>
    <property type="match status" value="1"/>
</dbReference>
<dbReference type="AlphaFoldDB" id="A0A317F0W2"/>
<name>A0A317F0W2_9SPHI</name>
<dbReference type="Proteomes" id="UP000245391">
    <property type="component" value="Unassembled WGS sequence"/>
</dbReference>
<keyword evidence="3" id="KW-1185">Reference proteome</keyword>
<dbReference type="InterPro" id="IPR036583">
    <property type="entry name" value="23S_rRNA_IVS_sf"/>
</dbReference>
<dbReference type="RefSeq" id="WP_109930636.1">
    <property type="nucleotide sequence ID" value="NZ_QGNY01000004.1"/>
</dbReference>
<protein>
    <submittedName>
        <fullName evidence="2">Four helix bundle protein</fullName>
    </submittedName>
</protein>
<sequence length="121" mass="14215">MYTYPFEKLDVWQLARKFRKDIYDLVNLFPREELFGLTSQIKRSASSIGDNISEGSARLTNKDRAHFYVIAYSSAIETINHLIGALDLRYITEEQYLRLRQKLEELTNKINALHKAQFKTI</sequence>
<keyword evidence="1" id="KW-0175">Coiled coil</keyword>
<proteinExistence type="predicted"/>
<dbReference type="PANTHER" id="PTHR38471">
    <property type="entry name" value="FOUR HELIX BUNDLE PROTEIN"/>
    <property type="match status" value="1"/>
</dbReference>
<feature type="coiled-coil region" evidence="1">
    <location>
        <begin position="89"/>
        <end position="116"/>
    </location>
</feature>
<evidence type="ECO:0000313" key="2">
    <source>
        <dbReference type="EMBL" id="PWS31677.1"/>
    </source>
</evidence>
<comment type="caution">
    <text evidence="2">The sequence shown here is derived from an EMBL/GenBank/DDBJ whole genome shotgun (WGS) entry which is preliminary data.</text>
</comment>
<dbReference type="CDD" id="cd16377">
    <property type="entry name" value="23S_rRNA_IVP_like"/>
    <property type="match status" value="1"/>
</dbReference>
<dbReference type="EMBL" id="QGNY01000004">
    <property type="protein sequence ID" value="PWS31677.1"/>
    <property type="molecule type" value="Genomic_DNA"/>
</dbReference>
<reference evidence="3" key="1">
    <citation type="submission" date="2018-05" db="EMBL/GenBank/DDBJ databases">
        <title>Pedobacter paludis sp. nov., isolated from wetland soil.</title>
        <authorList>
            <person name="Zhang Y."/>
        </authorList>
    </citation>
    <scope>NUCLEOTIDE SEQUENCE [LARGE SCALE GENOMIC DNA]</scope>
    <source>
        <strain evidence="3">R-8</strain>
    </source>
</reference>
<dbReference type="Pfam" id="PF05635">
    <property type="entry name" value="23S_rRNA_IVP"/>
    <property type="match status" value="1"/>
</dbReference>